<keyword evidence="11" id="KW-0028">Amino-acid biosynthesis</keyword>
<keyword evidence="6 11" id="KW-0067">ATP-binding</keyword>
<dbReference type="AlphaFoldDB" id="A0A6L9Y5S0"/>
<evidence type="ECO:0000256" key="1">
    <source>
        <dbReference type="ARBA" id="ARBA00004812"/>
    </source>
</evidence>
<evidence type="ECO:0000256" key="5">
    <source>
        <dbReference type="ARBA" id="ARBA00022741"/>
    </source>
</evidence>
<evidence type="ECO:0000256" key="8">
    <source>
        <dbReference type="ARBA" id="ARBA00022975"/>
    </source>
</evidence>
<comment type="pathway">
    <text evidence="2 11">Amino-acid biosynthesis; L-arginine biosynthesis; carbamoyl phosphate from bicarbonate: step 1/1.</text>
</comment>
<dbReference type="NCBIfam" id="TIGR01368">
    <property type="entry name" value="CPSaseIIsmall"/>
    <property type="match status" value="1"/>
</dbReference>
<dbReference type="GO" id="GO:0006207">
    <property type="term" value="P:'de novo' pyrimidine nucleobase biosynthetic process"/>
    <property type="evidence" value="ECO:0007669"/>
    <property type="project" value="InterPro"/>
</dbReference>
<feature type="region of interest" description="CPSase" evidence="11">
    <location>
        <begin position="1"/>
        <end position="198"/>
    </location>
</feature>
<dbReference type="Gene3D" id="3.40.50.880">
    <property type="match status" value="1"/>
</dbReference>
<dbReference type="SMART" id="SM01097">
    <property type="entry name" value="CPSase_sm_chain"/>
    <property type="match status" value="1"/>
</dbReference>
<evidence type="ECO:0000313" key="14">
    <source>
        <dbReference type="Proteomes" id="UP000477651"/>
    </source>
</evidence>
<feature type="domain" description="Carbamoyl-phosphate synthase small subunit N-terminal" evidence="12">
    <location>
        <begin position="14"/>
        <end position="144"/>
    </location>
</feature>
<dbReference type="GO" id="GO:0044205">
    <property type="term" value="P:'de novo' UMP biosynthetic process"/>
    <property type="evidence" value="ECO:0007669"/>
    <property type="project" value="UniProtKB-UniRule"/>
</dbReference>
<feature type="active site" evidence="11">
    <location>
        <position position="361"/>
    </location>
</feature>
<feature type="binding site" evidence="11">
    <location>
        <position position="319"/>
    </location>
    <ligand>
        <name>L-glutamine</name>
        <dbReference type="ChEBI" id="CHEBI:58359"/>
    </ligand>
</feature>
<feature type="binding site" evidence="11">
    <location>
        <position position="317"/>
    </location>
    <ligand>
        <name>L-glutamine</name>
        <dbReference type="ChEBI" id="CHEBI:58359"/>
    </ligand>
</feature>
<keyword evidence="4 11" id="KW-0436">Ligase</keyword>
<dbReference type="UniPathway" id="UPA00068">
    <property type="reaction ID" value="UER00171"/>
</dbReference>
<comment type="pathway">
    <text evidence="1 11">Pyrimidine metabolism; UMP biosynthesis via de novo pathway; (S)-dihydroorotate from bicarbonate: step 1/3.</text>
</comment>
<evidence type="ECO:0000256" key="10">
    <source>
        <dbReference type="ARBA" id="ARBA00049285"/>
    </source>
</evidence>
<dbReference type="InterPro" id="IPR029062">
    <property type="entry name" value="Class_I_gatase-like"/>
</dbReference>
<comment type="catalytic activity">
    <reaction evidence="9 11">
        <text>hydrogencarbonate + L-glutamine + 2 ATP + H2O = carbamoyl phosphate + L-glutamate + 2 ADP + phosphate + 2 H(+)</text>
        <dbReference type="Rhea" id="RHEA:18633"/>
        <dbReference type="ChEBI" id="CHEBI:15377"/>
        <dbReference type="ChEBI" id="CHEBI:15378"/>
        <dbReference type="ChEBI" id="CHEBI:17544"/>
        <dbReference type="ChEBI" id="CHEBI:29985"/>
        <dbReference type="ChEBI" id="CHEBI:30616"/>
        <dbReference type="ChEBI" id="CHEBI:43474"/>
        <dbReference type="ChEBI" id="CHEBI:58228"/>
        <dbReference type="ChEBI" id="CHEBI:58359"/>
        <dbReference type="ChEBI" id="CHEBI:456216"/>
        <dbReference type="EC" id="6.3.5.5"/>
    </reaction>
</comment>
<dbReference type="EMBL" id="JAAGYR010000009">
    <property type="protein sequence ID" value="NEN75820.1"/>
    <property type="molecule type" value="Genomic_DNA"/>
</dbReference>
<dbReference type="SUPFAM" id="SSF52021">
    <property type="entry name" value="Carbamoyl phosphate synthetase, small subunit N-terminal domain"/>
    <property type="match status" value="1"/>
</dbReference>
<reference evidence="13 14" key="1">
    <citation type="submission" date="2020-02" db="EMBL/GenBank/DDBJ databases">
        <title>Pelistega sp. NLN82 were isolated from wild rodents of the Hainan Island.</title>
        <authorList>
            <person name="Niu N."/>
            <person name="Zhou J."/>
        </authorList>
    </citation>
    <scope>NUCLEOTIDE SEQUENCE [LARGE SCALE GENOMIC DNA]</scope>
    <source>
        <strain evidence="13 14">NLN82</strain>
    </source>
</reference>
<dbReference type="InterPro" id="IPR006274">
    <property type="entry name" value="CarbamoylP_synth_ssu"/>
</dbReference>
<feature type="binding site" evidence="11">
    <location>
        <position position="279"/>
    </location>
    <ligand>
        <name>L-glutamine</name>
        <dbReference type="ChEBI" id="CHEBI:58359"/>
    </ligand>
</feature>
<evidence type="ECO:0000259" key="12">
    <source>
        <dbReference type="SMART" id="SM01097"/>
    </source>
</evidence>
<dbReference type="InterPro" id="IPR050472">
    <property type="entry name" value="Anth_synth/Amidotransfase"/>
</dbReference>
<dbReference type="Gene3D" id="3.50.30.20">
    <property type="entry name" value="Carbamoyl-phosphate synthase small subunit, N-terminal domain"/>
    <property type="match status" value="1"/>
</dbReference>
<feature type="active site" description="Nucleophile" evidence="11">
    <location>
        <position position="275"/>
    </location>
</feature>
<dbReference type="NCBIfam" id="NF009475">
    <property type="entry name" value="PRK12838.1"/>
    <property type="match status" value="1"/>
</dbReference>
<keyword evidence="8 11" id="KW-0665">Pyrimidine biosynthesis</keyword>
<proteinExistence type="inferred from homology"/>
<dbReference type="Pfam" id="PF00988">
    <property type="entry name" value="CPSase_sm_chain"/>
    <property type="match status" value="1"/>
</dbReference>
<comment type="similarity">
    <text evidence="3 11">Belongs to the CarA family.</text>
</comment>
<evidence type="ECO:0000256" key="3">
    <source>
        <dbReference type="ARBA" id="ARBA00007800"/>
    </source>
</evidence>
<dbReference type="EC" id="6.3.5.5" evidence="11"/>
<dbReference type="InterPro" id="IPR035686">
    <property type="entry name" value="CPSase_GATase1"/>
</dbReference>
<dbReference type="SUPFAM" id="SSF52317">
    <property type="entry name" value="Class I glutamine amidotransferase-like"/>
    <property type="match status" value="1"/>
</dbReference>
<feature type="binding site" evidence="11">
    <location>
        <position position="247"/>
    </location>
    <ligand>
        <name>L-glutamine</name>
        <dbReference type="ChEBI" id="CHEBI:58359"/>
    </ligand>
</feature>
<dbReference type="PROSITE" id="PS51273">
    <property type="entry name" value="GATASE_TYPE_1"/>
    <property type="match status" value="1"/>
</dbReference>
<feature type="active site" evidence="11">
    <location>
        <position position="359"/>
    </location>
</feature>
<evidence type="ECO:0000256" key="9">
    <source>
        <dbReference type="ARBA" id="ARBA00048816"/>
    </source>
</evidence>
<gene>
    <name evidence="11 13" type="primary">carA</name>
    <name evidence="13" type="ORF">F9B74_05705</name>
</gene>
<evidence type="ECO:0000256" key="4">
    <source>
        <dbReference type="ARBA" id="ARBA00022598"/>
    </source>
</evidence>
<dbReference type="UniPathway" id="UPA00070">
    <property type="reaction ID" value="UER00115"/>
</dbReference>
<dbReference type="PRINTS" id="PR00099">
    <property type="entry name" value="CPSGATASE"/>
</dbReference>
<sequence>MALSLLLKGNHDFPTAILALSDGTVFKGISIGAAGHTVAELVFNTSMTGYQEILTDPSYTQQIVTLTYPHIGNTGVNTEDVESSKIHASGLVIRNCPTRYSNFRATQSLPEYLKENGIVAIADIDTRKLTRILREGGAQGACILVGDDVEKAIALAKSYPGMVGQDLATQVSVGVTQEWTQGTWKLGQGYCQPEEKKYHVVAYDFGVKSNILRLLTDRGCRVTLVPSQTPAEDVFALNPDGVFLANGPGDPEAVEYAIETAKQVIAKKIPLFGICLGHQIMGLALGAKTVKMKTGHHGANHPVKDIDTGRVYITSQNHGFAVDGDTLPSNARVTHISLFDGTLQGFELTDRPAFCFQGHPEASPGPHDIIELFDKFISHMAK</sequence>
<comment type="catalytic activity">
    <reaction evidence="10 11">
        <text>L-glutamine + H2O = L-glutamate + NH4(+)</text>
        <dbReference type="Rhea" id="RHEA:15889"/>
        <dbReference type="ChEBI" id="CHEBI:15377"/>
        <dbReference type="ChEBI" id="CHEBI:28938"/>
        <dbReference type="ChEBI" id="CHEBI:29985"/>
        <dbReference type="ChEBI" id="CHEBI:58359"/>
    </reaction>
</comment>
<keyword evidence="7 11" id="KW-0315">Glutamine amidotransferase</keyword>
<evidence type="ECO:0000256" key="2">
    <source>
        <dbReference type="ARBA" id="ARBA00005077"/>
    </source>
</evidence>
<dbReference type="GO" id="GO:0006541">
    <property type="term" value="P:glutamine metabolic process"/>
    <property type="evidence" value="ECO:0007669"/>
    <property type="project" value="InterPro"/>
</dbReference>
<dbReference type="GO" id="GO:0005524">
    <property type="term" value="F:ATP binding"/>
    <property type="evidence" value="ECO:0007669"/>
    <property type="project" value="UniProtKB-UniRule"/>
</dbReference>
<feature type="binding site" evidence="11">
    <location>
        <position position="58"/>
    </location>
    <ligand>
        <name>L-glutamine</name>
        <dbReference type="ChEBI" id="CHEBI:58359"/>
    </ligand>
</feature>
<dbReference type="InterPro" id="IPR017926">
    <property type="entry name" value="GATASE"/>
</dbReference>
<keyword evidence="11" id="KW-0055">Arginine biosynthesis</keyword>
<feature type="binding site" evidence="11">
    <location>
        <position position="249"/>
    </location>
    <ligand>
        <name>L-glutamine</name>
        <dbReference type="ChEBI" id="CHEBI:58359"/>
    </ligand>
</feature>
<accession>A0A6L9Y5S0</accession>
<name>A0A6L9Y5S0_9BURK</name>
<dbReference type="Proteomes" id="UP000477651">
    <property type="component" value="Unassembled WGS sequence"/>
</dbReference>
<dbReference type="GO" id="GO:0004088">
    <property type="term" value="F:carbamoyl-phosphate synthase (glutamine-hydrolyzing) activity"/>
    <property type="evidence" value="ECO:0007669"/>
    <property type="project" value="UniProtKB-UniRule"/>
</dbReference>
<evidence type="ECO:0000256" key="6">
    <source>
        <dbReference type="ARBA" id="ARBA00022840"/>
    </source>
</evidence>
<dbReference type="InterPro" id="IPR036480">
    <property type="entry name" value="CarbP_synth_ssu_N_sf"/>
</dbReference>
<protein>
    <recommendedName>
        <fullName evidence="11">Carbamoyl phosphate synthase small chain</fullName>
        <ecNumber evidence="11">6.3.5.5</ecNumber>
    </recommendedName>
    <alternativeName>
        <fullName evidence="11">Carbamoyl phosphate synthetase glutamine chain</fullName>
    </alternativeName>
</protein>
<dbReference type="InterPro" id="IPR002474">
    <property type="entry name" value="CarbamoylP_synth_ssu_N"/>
</dbReference>
<dbReference type="PANTHER" id="PTHR43418:SF7">
    <property type="entry name" value="CARBAMOYL-PHOSPHATE SYNTHASE SMALL CHAIN"/>
    <property type="match status" value="1"/>
</dbReference>
<evidence type="ECO:0000313" key="13">
    <source>
        <dbReference type="EMBL" id="NEN75820.1"/>
    </source>
</evidence>
<dbReference type="RefSeq" id="WP_163764404.1">
    <property type="nucleotide sequence ID" value="NZ_JAAGYR010000009.1"/>
</dbReference>
<feature type="binding site" evidence="11">
    <location>
        <position position="320"/>
    </location>
    <ligand>
        <name>L-glutamine</name>
        <dbReference type="ChEBI" id="CHEBI:58359"/>
    </ligand>
</feature>
<dbReference type="PANTHER" id="PTHR43418">
    <property type="entry name" value="MULTIFUNCTIONAL TRYPTOPHAN BIOSYNTHESIS PROTEIN-RELATED"/>
    <property type="match status" value="1"/>
</dbReference>
<comment type="caution">
    <text evidence="13">The sequence shown here is derived from an EMBL/GenBank/DDBJ whole genome shotgun (WGS) entry which is preliminary data.</text>
</comment>
<comment type="subunit">
    <text evidence="11">Composed of two chains; the small (or glutamine) chain promotes the hydrolysis of glutamine to ammonia, which is used by the large (or ammonia) chain to synthesize carbamoyl phosphate. Tetramer of heterodimers (alpha,beta)4.</text>
</comment>
<dbReference type="FunFam" id="3.50.30.20:FF:000001">
    <property type="entry name" value="Carbamoyl-phosphate synthase small chain"/>
    <property type="match status" value="1"/>
</dbReference>
<dbReference type="HAMAP" id="MF_01209">
    <property type="entry name" value="CPSase_S_chain"/>
    <property type="match status" value="1"/>
</dbReference>
<comment type="function">
    <text evidence="11">Small subunit of the glutamine-dependent carbamoyl phosphate synthetase (CPSase). CPSase catalyzes the formation of carbamoyl phosphate from the ammonia moiety of glutamine, carbonate, and phosphate donated by ATP, constituting the first step of 2 biosynthetic pathways, one leading to arginine and/or urea and the other to pyrimidine nucleotides. The small subunit (glutamine amidotransferase) binds and cleaves glutamine to supply the large subunit with the substrate ammonia.</text>
</comment>
<dbReference type="Pfam" id="PF00117">
    <property type="entry name" value="GATase"/>
    <property type="match status" value="1"/>
</dbReference>
<keyword evidence="5 11" id="KW-0547">Nucleotide-binding</keyword>
<organism evidence="13 14">
    <name type="scientific">Pelistega ratti</name>
    <dbReference type="NCBI Taxonomy" id="2652177"/>
    <lineage>
        <taxon>Bacteria</taxon>
        <taxon>Pseudomonadati</taxon>
        <taxon>Pseudomonadota</taxon>
        <taxon>Betaproteobacteria</taxon>
        <taxon>Burkholderiales</taxon>
        <taxon>Alcaligenaceae</taxon>
        <taxon>Pelistega</taxon>
    </lineage>
</organism>
<dbReference type="PRINTS" id="PR00096">
    <property type="entry name" value="GATASE"/>
</dbReference>
<dbReference type="GO" id="GO:0006526">
    <property type="term" value="P:L-arginine biosynthetic process"/>
    <property type="evidence" value="ECO:0007669"/>
    <property type="project" value="UniProtKB-UniRule"/>
</dbReference>
<evidence type="ECO:0000256" key="11">
    <source>
        <dbReference type="HAMAP-Rule" id="MF_01209"/>
    </source>
</evidence>
<keyword evidence="14" id="KW-1185">Reference proteome</keyword>
<dbReference type="CDD" id="cd01744">
    <property type="entry name" value="GATase1_CPSase"/>
    <property type="match status" value="1"/>
</dbReference>
<evidence type="ECO:0000256" key="7">
    <source>
        <dbReference type="ARBA" id="ARBA00022962"/>
    </source>
</evidence>
<feature type="binding site" evidence="11">
    <location>
        <position position="276"/>
    </location>
    <ligand>
        <name>L-glutamine</name>
        <dbReference type="ChEBI" id="CHEBI:58359"/>
    </ligand>
</feature>